<accession>A0ACC2AUK3</accession>
<reference evidence="2" key="1">
    <citation type="journal article" date="2024" name="Proc. Natl. Acad. Sci. U.S.A.">
        <title>Extraordinary preservation of gene collinearity over three hundred million years revealed in homosporous lycophytes.</title>
        <authorList>
            <person name="Li C."/>
            <person name="Wickell D."/>
            <person name="Kuo L.Y."/>
            <person name="Chen X."/>
            <person name="Nie B."/>
            <person name="Liao X."/>
            <person name="Peng D."/>
            <person name="Ji J."/>
            <person name="Jenkins J."/>
            <person name="Williams M."/>
            <person name="Shu S."/>
            <person name="Plott C."/>
            <person name="Barry K."/>
            <person name="Rajasekar S."/>
            <person name="Grimwood J."/>
            <person name="Han X."/>
            <person name="Sun S."/>
            <person name="Hou Z."/>
            <person name="He W."/>
            <person name="Dai G."/>
            <person name="Sun C."/>
            <person name="Schmutz J."/>
            <person name="Leebens-Mack J.H."/>
            <person name="Li F.W."/>
            <person name="Wang L."/>
        </authorList>
    </citation>
    <scope>NUCLEOTIDE SEQUENCE [LARGE SCALE GENOMIC DNA]</scope>
    <source>
        <strain evidence="2">cv. PW_Plant_1</strain>
    </source>
</reference>
<evidence type="ECO:0000313" key="1">
    <source>
        <dbReference type="EMBL" id="KAJ7521233.1"/>
    </source>
</evidence>
<organism evidence="1 2">
    <name type="scientific">Diphasiastrum complanatum</name>
    <name type="common">Issler's clubmoss</name>
    <name type="synonym">Lycopodium complanatum</name>
    <dbReference type="NCBI Taxonomy" id="34168"/>
    <lineage>
        <taxon>Eukaryota</taxon>
        <taxon>Viridiplantae</taxon>
        <taxon>Streptophyta</taxon>
        <taxon>Embryophyta</taxon>
        <taxon>Tracheophyta</taxon>
        <taxon>Lycopodiopsida</taxon>
        <taxon>Lycopodiales</taxon>
        <taxon>Lycopodiaceae</taxon>
        <taxon>Lycopodioideae</taxon>
        <taxon>Diphasiastrum</taxon>
    </lineage>
</organism>
<comment type="caution">
    <text evidence="1">The sequence shown here is derived from an EMBL/GenBank/DDBJ whole genome shotgun (WGS) entry which is preliminary data.</text>
</comment>
<proteinExistence type="predicted"/>
<gene>
    <name evidence="1" type="ORF">O6H91_19G043300</name>
</gene>
<sequence>MVTANEEPQGLNVVKAKLDIFLHPSRSGHIMAGVQETLDSLLLRYNESLQGVVLAYLDPNILGRKHKILSGLTPYFHVGLTANILLFSPTAGMRVEGKVNKIEKDYIGVLTMGIFNAALSVMDIRDDLYFEELPHERIWTSKTDHQHVIKLGSMLSFVIKSVQETGEFLDISGSLCSPDTGCLDWISGLNEPRHVLNDLENRIESSKEKRKKEKKRRRDT</sequence>
<name>A0ACC2AUK3_DIPCM</name>
<keyword evidence="2" id="KW-1185">Reference proteome</keyword>
<protein>
    <submittedName>
        <fullName evidence="1">Uncharacterized protein</fullName>
    </submittedName>
</protein>
<evidence type="ECO:0000313" key="2">
    <source>
        <dbReference type="Proteomes" id="UP001162992"/>
    </source>
</evidence>
<dbReference type="EMBL" id="CM055110">
    <property type="protein sequence ID" value="KAJ7521233.1"/>
    <property type="molecule type" value="Genomic_DNA"/>
</dbReference>
<dbReference type="Proteomes" id="UP001162992">
    <property type="component" value="Chromosome 19"/>
</dbReference>